<dbReference type="InterPro" id="IPR025711">
    <property type="entry name" value="PepSY"/>
</dbReference>
<gene>
    <name evidence="3" type="ORF">E0Y62_07190</name>
</gene>
<feature type="signal peptide" evidence="1">
    <location>
        <begin position="1"/>
        <end position="25"/>
    </location>
</feature>
<dbReference type="Gene3D" id="3.10.450.40">
    <property type="match status" value="2"/>
</dbReference>
<dbReference type="OrthoDB" id="5361545at2"/>
<dbReference type="RefSeq" id="WP_131236487.1">
    <property type="nucleotide sequence ID" value="NZ_SJTH01000006.1"/>
</dbReference>
<dbReference type="Pfam" id="PF03413">
    <property type="entry name" value="PepSY"/>
    <property type="match status" value="2"/>
</dbReference>
<sequence length="181" mass="20208">MMKNKLLISGIAAALLVGGTVAVSAAKKEPVVNEGKMITAQEAEKIALTKAEGRVESVELENRFGQRYFDVDIENGNMDYDIHVDAYSGDVLKVKEQMDMDDDWDDDNFDEKINTSNKNLLSSEKAIEIAEKTVNGKVTEMDKDEDDGRMIYEFELKTNKGKVDLELDAITGDVLNVEYDD</sequence>
<dbReference type="AlphaFoldDB" id="A0A4R1B274"/>
<feature type="chain" id="PRO_5020984825" description="PepSY domain-containing protein" evidence="1">
    <location>
        <begin position="26"/>
        <end position="181"/>
    </location>
</feature>
<proteinExistence type="predicted"/>
<reference evidence="3 4" key="1">
    <citation type="submission" date="2019-03" db="EMBL/GenBank/DDBJ databases">
        <authorList>
            <person name="Jensen L."/>
            <person name="Storgaard J."/>
            <person name="Sulaj E."/>
            <person name="Schramm A."/>
            <person name="Marshall I.P.G."/>
        </authorList>
    </citation>
    <scope>NUCLEOTIDE SEQUENCE [LARGE SCALE GENOMIC DNA]</scope>
    <source>
        <strain evidence="3 4">2017H2G3</strain>
    </source>
</reference>
<protein>
    <recommendedName>
        <fullName evidence="2">PepSY domain-containing protein</fullName>
    </recommendedName>
</protein>
<keyword evidence="4" id="KW-1185">Reference proteome</keyword>
<evidence type="ECO:0000259" key="2">
    <source>
        <dbReference type="Pfam" id="PF03413"/>
    </source>
</evidence>
<evidence type="ECO:0000313" key="4">
    <source>
        <dbReference type="Proteomes" id="UP000293846"/>
    </source>
</evidence>
<comment type="caution">
    <text evidence="3">The sequence shown here is derived from an EMBL/GenBank/DDBJ whole genome shotgun (WGS) entry which is preliminary data.</text>
</comment>
<dbReference type="EMBL" id="SJTH01000006">
    <property type="protein sequence ID" value="TCJ04996.1"/>
    <property type="molecule type" value="Genomic_DNA"/>
</dbReference>
<accession>A0A4R1B274</accession>
<organism evidence="3 4">
    <name type="scientific">Cytobacillus praedii</name>
    <dbReference type="NCBI Taxonomy" id="1742358"/>
    <lineage>
        <taxon>Bacteria</taxon>
        <taxon>Bacillati</taxon>
        <taxon>Bacillota</taxon>
        <taxon>Bacilli</taxon>
        <taxon>Bacillales</taxon>
        <taxon>Bacillaceae</taxon>
        <taxon>Cytobacillus</taxon>
    </lineage>
</organism>
<evidence type="ECO:0000256" key="1">
    <source>
        <dbReference type="SAM" id="SignalP"/>
    </source>
</evidence>
<dbReference type="Proteomes" id="UP000293846">
    <property type="component" value="Unassembled WGS sequence"/>
</dbReference>
<dbReference type="STRING" id="1742358.GCA_001439605_00458"/>
<evidence type="ECO:0000313" key="3">
    <source>
        <dbReference type="EMBL" id="TCJ04996.1"/>
    </source>
</evidence>
<keyword evidence="1" id="KW-0732">Signal</keyword>
<name>A0A4R1B274_9BACI</name>
<feature type="domain" description="PepSY" evidence="2">
    <location>
        <begin position="121"/>
        <end position="178"/>
    </location>
</feature>
<feature type="domain" description="PepSY" evidence="2">
    <location>
        <begin position="38"/>
        <end position="94"/>
    </location>
</feature>